<comment type="caution">
    <text evidence="7">The sequence shown here is derived from an EMBL/GenBank/DDBJ whole genome shotgun (WGS) entry which is preliminary data.</text>
</comment>
<dbReference type="EMBL" id="SJFN01000022">
    <property type="protein sequence ID" value="TBW36076.1"/>
    <property type="molecule type" value="Genomic_DNA"/>
</dbReference>
<evidence type="ECO:0000259" key="6">
    <source>
        <dbReference type="PROSITE" id="PS50850"/>
    </source>
</evidence>
<organism evidence="7 8">
    <name type="scientific">Siculibacillus lacustris</name>
    <dbReference type="NCBI Taxonomy" id="1549641"/>
    <lineage>
        <taxon>Bacteria</taxon>
        <taxon>Pseudomonadati</taxon>
        <taxon>Pseudomonadota</taxon>
        <taxon>Alphaproteobacteria</taxon>
        <taxon>Hyphomicrobiales</taxon>
        <taxon>Ancalomicrobiaceae</taxon>
        <taxon>Siculibacillus</taxon>
    </lineage>
</organism>
<gene>
    <name evidence="7" type="ORF">EYW49_14595</name>
</gene>
<comment type="subcellular location">
    <subcellularLocation>
        <location evidence="1">Membrane</location>
        <topology evidence="1">Multi-pass membrane protein</topology>
    </subcellularLocation>
</comment>
<keyword evidence="4 5" id="KW-0472">Membrane</keyword>
<feature type="transmembrane region" description="Helical" evidence="5">
    <location>
        <begin position="261"/>
        <end position="283"/>
    </location>
</feature>
<dbReference type="PIRSF" id="PIRSF002808">
    <property type="entry name" value="Hexose_phosphate_transp"/>
    <property type="match status" value="1"/>
</dbReference>
<evidence type="ECO:0000256" key="2">
    <source>
        <dbReference type="ARBA" id="ARBA00022692"/>
    </source>
</evidence>
<feature type="domain" description="Major facilitator superfamily (MFS) profile" evidence="6">
    <location>
        <begin position="11"/>
        <end position="412"/>
    </location>
</feature>
<keyword evidence="3 5" id="KW-1133">Transmembrane helix</keyword>
<dbReference type="InterPro" id="IPR020846">
    <property type="entry name" value="MFS_dom"/>
</dbReference>
<evidence type="ECO:0000256" key="4">
    <source>
        <dbReference type="ARBA" id="ARBA00023136"/>
    </source>
</evidence>
<sequence>MKFIPKLRWKMLALMLLGTIVIYVDRNVLGVLAPVLKKELDFTTEQYSYVVSAFQIVYSFSQPVAGYLTDLIGPRIGYAVAAFVWGAAAALHAASSGWVSMAGFRALLGLSEAVAMPTGTKTSTLWFPPQERSIATGWFNSGSSIGAMITPPLVIWLSTAYGWKPAFVITGLLGCLLSVVWYWLYRDPESHPRLSPEERLYINSGKVDGTVAKPSLKAVFAQKKFIGVVIARFLTEPAWQTFAFWIPLYMVTVRGMDIKQFALFAWLPFLFSDLGCIGGGYLAPFFHKRLNIGIVNCRLLVITIGALCMVGPALISFVVSPVAAILCFSLGGFAHQMLSSMMYAVVGDVFEKSEVATATGIAGMFGYLGGAIFTLVVGALATTLGYEPLFALLFLFDVVAAVVLWIFIGQRGGRPVVAQPAE</sequence>
<name>A0A4Q9VN08_9HYPH</name>
<evidence type="ECO:0000313" key="8">
    <source>
        <dbReference type="Proteomes" id="UP000292781"/>
    </source>
</evidence>
<dbReference type="PANTHER" id="PTHR11662:SF285">
    <property type="entry name" value="HEXURONATE TRANSPORTER"/>
    <property type="match status" value="1"/>
</dbReference>
<dbReference type="SUPFAM" id="SSF103473">
    <property type="entry name" value="MFS general substrate transporter"/>
    <property type="match status" value="1"/>
</dbReference>
<dbReference type="PROSITE" id="PS50850">
    <property type="entry name" value="MFS"/>
    <property type="match status" value="1"/>
</dbReference>
<feature type="transmembrane region" description="Helical" evidence="5">
    <location>
        <begin position="323"/>
        <end position="346"/>
    </location>
</feature>
<dbReference type="InterPro" id="IPR050382">
    <property type="entry name" value="MFS_Na/Anion_cotransporter"/>
</dbReference>
<dbReference type="AlphaFoldDB" id="A0A4Q9VN08"/>
<feature type="transmembrane region" description="Helical" evidence="5">
    <location>
        <begin position="166"/>
        <end position="185"/>
    </location>
</feature>
<dbReference type="RefSeq" id="WP_131310328.1">
    <property type="nucleotide sequence ID" value="NZ_SJFN01000022.1"/>
</dbReference>
<evidence type="ECO:0000313" key="7">
    <source>
        <dbReference type="EMBL" id="TBW36076.1"/>
    </source>
</evidence>
<feature type="transmembrane region" description="Helical" evidence="5">
    <location>
        <begin position="389"/>
        <end position="408"/>
    </location>
</feature>
<dbReference type="Gene3D" id="1.20.1250.20">
    <property type="entry name" value="MFS general substrate transporter like domains"/>
    <property type="match status" value="2"/>
</dbReference>
<dbReference type="OrthoDB" id="4474610at2"/>
<dbReference type="GO" id="GO:0016020">
    <property type="term" value="C:membrane"/>
    <property type="evidence" value="ECO:0007669"/>
    <property type="project" value="UniProtKB-SubCell"/>
</dbReference>
<dbReference type="GO" id="GO:0015134">
    <property type="term" value="F:hexuronate transmembrane transporter activity"/>
    <property type="evidence" value="ECO:0007669"/>
    <property type="project" value="TreeGrafter"/>
</dbReference>
<keyword evidence="2 5" id="KW-0812">Transmembrane</keyword>
<feature type="transmembrane region" description="Helical" evidence="5">
    <location>
        <begin position="358"/>
        <end position="383"/>
    </location>
</feature>
<dbReference type="InterPro" id="IPR011701">
    <property type="entry name" value="MFS"/>
</dbReference>
<evidence type="ECO:0000256" key="5">
    <source>
        <dbReference type="SAM" id="Phobius"/>
    </source>
</evidence>
<reference evidence="7 8" key="1">
    <citation type="submission" date="2019-02" db="EMBL/GenBank/DDBJ databases">
        <title>Siculibacillus lacustris gen. nov., sp. nov., a new rosette-forming bacterium isolated from a freshwater crater lake (Lake St. Ana, Romania).</title>
        <authorList>
            <person name="Felfoldi T."/>
            <person name="Marton Z."/>
            <person name="Szabo A."/>
            <person name="Mentes A."/>
            <person name="Boka K."/>
            <person name="Marialigeti K."/>
            <person name="Mathe I."/>
            <person name="Koncz M."/>
            <person name="Schumann P."/>
            <person name="Toth E."/>
        </authorList>
    </citation>
    <scope>NUCLEOTIDE SEQUENCE [LARGE SCALE GENOMIC DNA]</scope>
    <source>
        <strain evidence="7 8">SA-279</strain>
    </source>
</reference>
<proteinExistence type="predicted"/>
<feature type="transmembrane region" description="Helical" evidence="5">
    <location>
        <begin position="225"/>
        <end position="249"/>
    </location>
</feature>
<dbReference type="InterPro" id="IPR000849">
    <property type="entry name" value="Sugar_P_transporter"/>
</dbReference>
<dbReference type="InterPro" id="IPR036259">
    <property type="entry name" value="MFS_trans_sf"/>
</dbReference>
<accession>A0A4Q9VN08</accession>
<dbReference type="Pfam" id="PF07690">
    <property type="entry name" value="MFS_1"/>
    <property type="match status" value="1"/>
</dbReference>
<dbReference type="CDD" id="cd17319">
    <property type="entry name" value="MFS_ExuT_GudP_like"/>
    <property type="match status" value="1"/>
</dbReference>
<dbReference type="Proteomes" id="UP000292781">
    <property type="component" value="Unassembled WGS sequence"/>
</dbReference>
<feature type="transmembrane region" description="Helical" evidence="5">
    <location>
        <begin position="76"/>
        <end position="94"/>
    </location>
</feature>
<keyword evidence="8" id="KW-1185">Reference proteome</keyword>
<evidence type="ECO:0000256" key="3">
    <source>
        <dbReference type="ARBA" id="ARBA00022989"/>
    </source>
</evidence>
<feature type="transmembrane region" description="Helical" evidence="5">
    <location>
        <begin position="295"/>
        <end position="317"/>
    </location>
</feature>
<evidence type="ECO:0000256" key="1">
    <source>
        <dbReference type="ARBA" id="ARBA00004141"/>
    </source>
</evidence>
<protein>
    <submittedName>
        <fullName evidence="7">MFS transporter</fullName>
    </submittedName>
</protein>
<dbReference type="PANTHER" id="PTHR11662">
    <property type="entry name" value="SOLUTE CARRIER FAMILY 17"/>
    <property type="match status" value="1"/>
</dbReference>